<dbReference type="Proteomes" id="UP000322726">
    <property type="component" value="Chromosome"/>
</dbReference>
<keyword evidence="2" id="KW-1185">Reference proteome</keyword>
<protein>
    <submittedName>
        <fullName evidence="1">Uncharacterized protein</fullName>
    </submittedName>
</protein>
<reference evidence="1 2" key="3">
    <citation type="submission" date="2019-09" db="EMBL/GenBank/DDBJ databases">
        <title>Taxonomic note: a critical rebuttal of the proposed division of the genus Arcobacter into six genera, emended descriptions of Arcobacter anaerophilus and the genus Arcobacter, and an assessment of genus-level boundaries for Epsilonproteobacteria using in silico genomic comparator tools.</title>
        <authorList>
            <person name="On S.L.W."/>
            <person name="Miller W.G."/>
            <person name="Biggs P."/>
            <person name="Cornelius A."/>
            <person name="Vandamme P."/>
        </authorList>
    </citation>
    <scope>NUCLEOTIDE SEQUENCE [LARGE SCALE GENOMIC DNA]</scope>
    <source>
        <strain evidence="1 2">LMG 26638</strain>
    </source>
</reference>
<gene>
    <name evidence="1" type="ORF">APAC_0962</name>
</gene>
<dbReference type="OrthoDB" id="598413at2"/>
<organism evidence="1 2">
    <name type="scientific">Malaciobacter pacificus</name>
    <dbReference type="NCBI Taxonomy" id="1080223"/>
    <lineage>
        <taxon>Bacteria</taxon>
        <taxon>Pseudomonadati</taxon>
        <taxon>Campylobacterota</taxon>
        <taxon>Epsilonproteobacteria</taxon>
        <taxon>Campylobacterales</taxon>
        <taxon>Arcobacteraceae</taxon>
        <taxon>Malaciobacter</taxon>
    </lineage>
</organism>
<dbReference type="EMBL" id="CP035928">
    <property type="protein sequence ID" value="QEP34090.1"/>
    <property type="molecule type" value="Genomic_DNA"/>
</dbReference>
<dbReference type="AlphaFoldDB" id="A0A5C2H508"/>
<accession>A0A5C2H508</accession>
<evidence type="ECO:0000313" key="2">
    <source>
        <dbReference type="Proteomes" id="UP000322726"/>
    </source>
</evidence>
<name>A0A5C2H508_9BACT</name>
<reference evidence="2" key="2">
    <citation type="submission" date="2019-09" db="EMBL/GenBank/DDBJ databases">
        <title>Complete genome sequencing of four Arcobacter species reveals a diverse suite of mobile elements.</title>
        <authorList>
            <person name="On S.L.W."/>
            <person name="Miller W.G."/>
            <person name="Biggs P."/>
            <person name="Cornelius A."/>
            <person name="Vandamme P."/>
        </authorList>
    </citation>
    <scope>NUCLEOTIDE SEQUENCE [LARGE SCALE GENOMIC DNA]</scope>
    <source>
        <strain evidence="2">LMG 26638</strain>
    </source>
</reference>
<dbReference type="RefSeq" id="WP_130233048.1">
    <property type="nucleotide sequence ID" value="NZ_BMEF01000012.1"/>
</dbReference>
<proteinExistence type="predicted"/>
<reference evidence="1 2" key="1">
    <citation type="submission" date="2019-09" db="EMBL/GenBank/DDBJ databases">
        <title>Complete genome sequencing of four Arcobacter species reveals a diverse suite of mobile elements.</title>
        <authorList>
            <person name="Miller W.G."/>
            <person name="Yee E."/>
            <person name="Bono J.L."/>
        </authorList>
    </citation>
    <scope>NUCLEOTIDE SEQUENCE [LARGE SCALE GENOMIC DNA]</scope>
    <source>
        <strain evidence="1 2">LMG 26638</strain>
    </source>
</reference>
<dbReference type="KEGG" id="apai:APAC_0962"/>
<sequence>MNYSLRIPDYYKEELENLKGNTSMNQFIVNAIAEKISALKTVSELEKRAKKGSREHALKILRNAPDVEAKEDN</sequence>
<evidence type="ECO:0000313" key="1">
    <source>
        <dbReference type="EMBL" id="QEP34090.1"/>
    </source>
</evidence>